<evidence type="ECO:0000256" key="1">
    <source>
        <dbReference type="ARBA" id="ARBA00004685"/>
    </source>
</evidence>
<protein>
    <recommendedName>
        <fullName evidence="7">Tat pathway signal sequence</fullName>
    </recommendedName>
</protein>
<comment type="caution">
    <text evidence="5">The sequence shown here is derived from an EMBL/GenBank/DDBJ whole genome shotgun (WGS) entry which is preliminary data.</text>
</comment>
<accession>A0AA39GSS8</accession>
<organism evidence="5 6">
    <name type="scientific">Sarocladium strictum</name>
    <name type="common">Black bundle disease fungus</name>
    <name type="synonym">Acremonium strictum</name>
    <dbReference type="NCBI Taxonomy" id="5046"/>
    <lineage>
        <taxon>Eukaryota</taxon>
        <taxon>Fungi</taxon>
        <taxon>Dikarya</taxon>
        <taxon>Ascomycota</taxon>
        <taxon>Pezizomycotina</taxon>
        <taxon>Sordariomycetes</taxon>
        <taxon>Hypocreomycetidae</taxon>
        <taxon>Hypocreales</taxon>
        <taxon>Sarocladiaceae</taxon>
        <taxon>Sarocladium</taxon>
    </lineage>
</organism>
<dbReference type="PANTHER" id="PTHR33365:SF4">
    <property type="entry name" value="CYCLOCHLOROTINE BIOSYNTHESIS PROTEIN O"/>
    <property type="match status" value="1"/>
</dbReference>
<keyword evidence="6" id="KW-1185">Reference proteome</keyword>
<sequence>MLPKLPCENCSRSDETLCEDSDSAGSETDLVVERGRESSSRRKRRGINIWNSRNTLTSSIIALVIGFSIGAAGASLLFYFNAGPACLPLQNAYSPVLQNIPAKYTSVRFNGTLDHPSEYRGPPSLSVDNAWDHMTKVKIISVSESDILKSGSTKDAIQIPEEFGGGYMATLEVTHQLHCLNFLRMASHWEYYQYKAVEFSDEPSMVRTHLDHCIEMLRQVLMCNADAGIISHRWVKGYTRPYPDFNVIHKCRDLDQVMSWSHHHEVPTPPGYQFKAPANARIFDSPP</sequence>
<feature type="transmembrane region" description="Helical" evidence="4">
    <location>
        <begin position="60"/>
        <end position="80"/>
    </location>
</feature>
<name>A0AA39GSS8_SARSR</name>
<comment type="pathway">
    <text evidence="1">Mycotoxin biosynthesis.</text>
</comment>
<evidence type="ECO:0008006" key="7">
    <source>
        <dbReference type="Google" id="ProtNLM"/>
    </source>
</evidence>
<evidence type="ECO:0000256" key="2">
    <source>
        <dbReference type="ARBA" id="ARBA00035112"/>
    </source>
</evidence>
<dbReference type="InterPro" id="IPR021765">
    <property type="entry name" value="UstYa-like"/>
</dbReference>
<gene>
    <name evidence="5" type="ORF">NLU13_0938</name>
</gene>
<evidence type="ECO:0000313" key="6">
    <source>
        <dbReference type="Proteomes" id="UP001175261"/>
    </source>
</evidence>
<comment type="similarity">
    <text evidence="2">Belongs to the ustYa family.</text>
</comment>
<dbReference type="EMBL" id="JAPDFR010000001">
    <property type="protein sequence ID" value="KAK0391437.1"/>
    <property type="molecule type" value="Genomic_DNA"/>
</dbReference>
<keyword evidence="4" id="KW-0812">Transmembrane</keyword>
<evidence type="ECO:0000313" key="5">
    <source>
        <dbReference type="EMBL" id="KAK0391437.1"/>
    </source>
</evidence>
<dbReference type="Proteomes" id="UP001175261">
    <property type="component" value="Unassembled WGS sequence"/>
</dbReference>
<evidence type="ECO:0000256" key="3">
    <source>
        <dbReference type="SAM" id="MobiDB-lite"/>
    </source>
</evidence>
<keyword evidence="4" id="KW-1133">Transmembrane helix</keyword>
<keyword evidence="4" id="KW-0472">Membrane</keyword>
<reference evidence="5" key="1">
    <citation type="submission" date="2022-10" db="EMBL/GenBank/DDBJ databases">
        <title>Determination and structural analysis of whole genome sequence of Sarocladium strictum F4-1.</title>
        <authorList>
            <person name="Hu L."/>
            <person name="Jiang Y."/>
        </authorList>
    </citation>
    <scope>NUCLEOTIDE SEQUENCE</scope>
    <source>
        <strain evidence="5">F4-1</strain>
    </source>
</reference>
<dbReference type="AlphaFoldDB" id="A0AA39GSS8"/>
<dbReference type="GO" id="GO:0043386">
    <property type="term" value="P:mycotoxin biosynthetic process"/>
    <property type="evidence" value="ECO:0007669"/>
    <property type="project" value="InterPro"/>
</dbReference>
<feature type="region of interest" description="Disordered" evidence="3">
    <location>
        <begin position="11"/>
        <end position="37"/>
    </location>
</feature>
<dbReference type="PANTHER" id="PTHR33365">
    <property type="entry name" value="YALI0B05434P"/>
    <property type="match status" value="1"/>
</dbReference>
<dbReference type="Pfam" id="PF11807">
    <property type="entry name" value="UstYa"/>
    <property type="match status" value="1"/>
</dbReference>
<evidence type="ECO:0000256" key="4">
    <source>
        <dbReference type="SAM" id="Phobius"/>
    </source>
</evidence>
<proteinExistence type="inferred from homology"/>